<accession>A0AAD4GRS3</accession>
<reference evidence="2" key="1">
    <citation type="journal article" date="2019" name="Beilstein J. Org. Chem.">
        <title>Nanangenines: drimane sesquiterpenoids as the dominant metabolite cohort of a novel Australian fungus, Aspergillus nanangensis.</title>
        <authorList>
            <person name="Lacey H.J."/>
            <person name="Gilchrist C.L.M."/>
            <person name="Crombie A."/>
            <person name="Kalaitzis J.A."/>
            <person name="Vuong D."/>
            <person name="Rutledge P.J."/>
            <person name="Turner P."/>
            <person name="Pitt J.I."/>
            <person name="Lacey E."/>
            <person name="Chooi Y.H."/>
            <person name="Piggott A.M."/>
        </authorList>
    </citation>
    <scope>NUCLEOTIDE SEQUENCE</scope>
    <source>
        <strain evidence="2">MST-FP2251</strain>
    </source>
</reference>
<feature type="compositionally biased region" description="Low complexity" evidence="1">
    <location>
        <begin position="1"/>
        <end position="21"/>
    </location>
</feature>
<keyword evidence="3" id="KW-1185">Reference proteome</keyword>
<reference evidence="2" key="2">
    <citation type="submission" date="2020-02" db="EMBL/GenBank/DDBJ databases">
        <authorList>
            <person name="Gilchrist C.L.M."/>
            <person name="Chooi Y.-H."/>
        </authorList>
    </citation>
    <scope>NUCLEOTIDE SEQUENCE</scope>
    <source>
        <strain evidence="2">MST-FP2251</strain>
    </source>
</reference>
<evidence type="ECO:0000313" key="2">
    <source>
        <dbReference type="EMBL" id="KAF9887714.1"/>
    </source>
</evidence>
<proteinExistence type="predicted"/>
<evidence type="ECO:0000313" key="3">
    <source>
        <dbReference type="Proteomes" id="UP001194746"/>
    </source>
</evidence>
<dbReference type="EMBL" id="VCAU01000057">
    <property type="protein sequence ID" value="KAF9887714.1"/>
    <property type="molecule type" value="Genomic_DNA"/>
</dbReference>
<evidence type="ECO:0000256" key="1">
    <source>
        <dbReference type="SAM" id="MobiDB-lite"/>
    </source>
</evidence>
<gene>
    <name evidence="2" type="ORF">FE257_009667</name>
</gene>
<comment type="caution">
    <text evidence="2">The sequence shown here is derived from an EMBL/GenBank/DDBJ whole genome shotgun (WGS) entry which is preliminary data.</text>
</comment>
<feature type="region of interest" description="Disordered" evidence="1">
    <location>
        <begin position="1"/>
        <end position="30"/>
    </location>
</feature>
<dbReference type="AlphaFoldDB" id="A0AAD4GRS3"/>
<dbReference type="Proteomes" id="UP001194746">
    <property type="component" value="Unassembled WGS sequence"/>
</dbReference>
<organism evidence="2 3">
    <name type="scientific">Aspergillus nanangensis</name>
    <dbReference type="NCBI Taxonomy" id="2582783"/>
    <lineage>
        <taxon>Eukaryota</taxon>
        <taxon>Fungi</taxon>
        <taxon>Dikarya</taxon>
        <taxon>Ascomycota</taxon>
        <taxon>Pezizomycotina</taxon>
        <taxon>Eurotiomycetes</taxon>
        <taxon>Eurotiomycetidae</taxon>
        <taxon>Eurotiales</taxon>
        <taxon>Aspergillaceae</taxon>
        <taxon>Aspergillus</taxon>
        <taxon>Aspergillus subgen. Circumdati</taxon>
    </lineage>
</organism>
<protein>
    <submittedName>
        <fullName evidence="2">Uncharacterized protein</fullName>
    </submittedName>
</protein>
<sequence length="138" mass="13934">MGAGMAMTATTTTATSTSASSVHGHRRAQMHQSLDPALLGAYPVPPAGYGSTSVSLAAAGGGGFAGQHHYAGQQGYVSTTMDPRQLGLGMAVDGHGHGHGMAGQGMGLFDGGFDGFDGLDPLEVGDVLQEDWSWLAES</sequence>
<name>A0AAD4GRS3_ASPNN</name>